<dbReference type="PANTHER" id="PTHR40254">
    <property type="entry name" value="BLR0577 PROTEIN"/>
    <property type="match status" value="1"/>
</dbReference>
<dbReference type="Pfam" id="PF13454">
    <property type="entry name" value="NAD_binding_9"/>
    <property type="match status" value="1"/>
</dbReference>
<proteinExistence type="predicted"/>
<accession>A0ABT9YPP2</accession>
<keyword evidence="3" id="KW-1185">Reference proteome</keyword>
<comment type="caution">
    <text evidence="2">The sequence shown here is derived from an EMBL/GenBank/DDBJ whole genome shotgun (WGS) entry which is preliminary data.</text>
</comment>
<dbReference type="InterPro" id="IPR036188">
    <property type="entry name" value="FAD/NAD-bd_sf"/>
</dbReference>
<reference evidence="2 3" key="1">
    <citation type="submission" date="2023-07" db="EMBL/GenBank/DDBJ databases">
        <title>Genomic Encyclopedia of Type Strains, Phase IV (KMG-IV): sequencing the most valuable type-strain genomes for metagenomic binning, comparative biology and taxonomic classification.</title>
        <authorList>
            <person name="Goeker M."/>
        </authorList>
    </citation>
    <scope>NUCLEOTIDE SEQUENCE [LARGE SCALE GENOMIC DNA]</scope>
    <source>
        <strain evidence="2 3">DSM 105143</strain>
    </source>
</reference>
<name>A0ABT9YPP2_9STRE</name>
<evidence type="ECO:0000313" key="3">
    <source>
        <dbReference type="Proteomes" id="UP001223079"/>
    </source>
</evidence>
<dbReference type="Gene3D" id="3.50.50.60">
    <property type="entry name" value="FAD/NAD(P)-binding domain"/>
    <property type="match status" value="1"/>
</dbReference>
<dbReference type="InterPro" id="IPR052189">
    <property type="entry name" value="L-asp_N-monooxygenase_NS-form"/>
</dbReference>
<organism evidence="2 3">
    <name type="scientific">Streptococcus moroccensis</name>
    <dbReference type="NCBI Taxonomy" id="1451356"/>
    <lineage>
        <taxon>Bacteria</taxon>
        <taxon>Bacillati</taxon>
        <taxon>Bacillota</taxon>
        <taxon>Bacilli</taxon>
        <taxon>Lactobacillales</taxon>
        <taxon>Streptococcaceae</taxon>
        <taxon>Streptococcus</taxon>
    </lineage>
</organism>
<dbReference type="InterPro" id="IPR038732">
    <property type="entry name" value="HpyO/CreE_NAD-binding"/>
</dbReference>
<dbReference type="SUPFAM" id="SSF51905">
    <property type="entry name" value="FAD/NAD(P)-binding domain"/>
    <property type="match status" value="1"/>
</dbReference>
<dbReference type="RefSeq" id="WP_307121196.1">
    <property type="nucleotide sequence ID" value="NZ_JAUSTM010000004.1"/>
</dbReference>
<evidence type="ECO:0000259" key="1">
    <source>
        <dbReference type="Pfam" id="PF13454"/>
    </source>
</evidence>
<dbReference type="Proteomes" id="UP001223079">
    <property type="component" value="Unassembled WGS sequence"/>
</dbReference>
<sequence>MTKSIAIVGMGVSGLAVLLGLSQLSKKQLAGVTIVCFDDKDHFGRGIPFQEDVDEALINSPIDTISFDYRDMGDFKAWLIAKGYAVDRPYVSRALYGQYMQERGQELLDQLPATVVRKRVDHLTYLSEQHQWQVHIDGEIFGQAFDELHLACGDLPTIDPYQLEGNSDYIRDPYPIKKLKDIIWKDSSVSLIGTGLAAVDVLKWLLNQPVARVFAFSRSGYFPTVRILDGEPFEWVAMTDDKFESLRLEDYFSIEEFEELLEKELQALGFQNWENACETYLASGIEGLRLAETYPEELYRLQALASRVADWFSDLWPRMTHSDRQEYKEIYEKAIINLRNPMPEESADVLIGADKSGRLVVLNQVTDVVANDEEFDIIQKEGEVCKVSYVINATGYHLTKANQKKATLLLQQLLDQHLVQIDDEGGLSVLAETAQIISPRYGTMLNLFAHGELINGVIYQNNSTVKIQQMAERAVAVSR</sequence>
<gene>
    <name evidence="2" type="ORF">J2S23_000502</name>
</gene>
<dbReference type="PANTHER" id="PTHR40254:SF1">
    <property type="entry name" value="BLR0577 PROTEIN"/>
    <property type="match status" value="1"/>
</dbReference>
<feature type="domain" description="FAD-dependent urate hydroxylase HpyO/Asp monooxygenase CreE-like FAD/NAD(P)-binding" evidence="1">
    <location>
        <begin position="6"/>
        <end position="153"/>
    </location>
</feature>
<protein>
    <submittedName>
        <fullName evidence="2">NAD(P)/FAD-binding protein YdhS</fullName>
    </submittedName>
</protein>
<evidence type="ECO:0000313" key="2">
    <source>
        <dbReference type="EMBL" id="MDQ0221965.1"/>
    </source>
</evidence>
<dbReference type="EMBL" id="JAUSTM010000004">
    <property type="protein sequence ID" value="MDQ0221965.1"/>
    <property type="molecule type" value="Genomic_DNA"/>
</dbReference>